<dbReference type="AlphaFoldDB" id="Q2IFB7"/>
<dbReference type="PROSITE" id="PS50931">
    <property type="entry name" value="HTH_LYSR"/>
    <property type="match status" value="1"/>
</dbReference>
<dbReference type="eggNOG" id="COG0583">
    <property type="taxonomic scope" value="Bacteria"/>
</dbReference>
<gene>
    <name evidence="6" type="ordered locus">Adeh_3506</name>
</gene>
<dbReference type="Gene3D" id="1.10.10.10">
    <property type="entry name" value="Winged helix-like DNA-binding domain superfamily/Winged helix DNA-binding domain"/>
    <property type="match status" value="1"/>
</dbReference>
<dbReference type="InterPro" id="IPR058163">
    <property type="entry name" value="LysR-type_TF_proteobact-type"/>
</dbReference>
<dbReference type="PANTHER" id="PTHR30537:SF71">
    <property type="entry name" value="TRANSCRIPTIONAL REGULATORY PROTEIN"/>
    <property type="match status" value="1"/>
</dbReference>
<dbReference type="FunFam" id="1.10.10.10:FF:000001">
    <property type="entry name" value="LysR family transcriptional regulator"/>
    <property type="match status" value="1"/>
</dbReference>
<evidence type="ECO:0000313" key="7">
    <source>
        <dbReference type="Proteomes" id="UP000001935"/>
    </source>
</evidence>
<dbReference type="KEGG" id="ade:Adeh_3506"/>
<evidence type="ECO:0000256" key="3">
    <source>
        <dbReference type="ARBA" id="ARBA00023125"/>
    </source>
</evidence>
<evidence type="ECO:0000256" key="1">
    <source>
        <dbReference type="ARBA" id="ARBA00009437"/>
    </source>
</evidence>
<keyword evidence="4" id="KW-0804">Transcription</keyword>
<evidence type="ECO:0000313" key="6">
    <source>
        <dbReference type="EMBL" id="ABC83272.1"/>
    </source>
</evidence>
<evidence type="ECO:0000259" key="5">
    <source>
        <dbReference type="PROSITE" id="PS50931"/>
    </source>
</evidence>
<keyword evidence="2" id="KW-0805">Transcription regulation</keyword>
<dbReference type="InterPro" id="IPR005119">
    <property type="entry name" value="LysR_subst-bd"/>
</dbReference>
<keyword evidence="3" id="KW-0238">DNA-binding</keyword>
<dbReference type="InterPro" id="IPR036388">
    <property type="entry name" value="WH-like_DNA-bd_sf"/>
</dbReference>
<reference evidence="6" key="1">
    <citation type="submission" date="2006-01" db="EMBL/GenBank/DDBJ databases">
        <title>Complete sequence of Anaeromyxobacter dehalogenans 2CP-C.</title>
        <authorList>
            <consortium name="US DOE Joint Genome Institute"/>
            <person name="Copeland A."/>
            <person name="Lucas S."/>
            <person name="Lapidus A."/>
            <person name="Barry K."/>
            <person name="Detter J.C."/>
            <person name="Glavina T."/>
            <person name="Hammon N."/>
            <person name="Israni S."/>
            <person name="Pitluck S."/>
            <person name="Brettin T."/>
            <person name="Bruce D."/>
            <person name="Han C."/>
            <person name="Tapia R."/>
            <person name="Gilna P."/>
            <person name="Kiss H."/>
            <person name="Schmutz J."/>
            <person name="Larimer F."/>
            <person name="Land M."/>
            <person name="Kyrpides N."/>
            <person name="Anderson I."/>
            <person name="Sanford R.A."/>
            <person name="Ritalahti K.M."/>
            <person name="Thomas H.S."/>
            <person name="Kirby J.R."/>
            <person name="Zhulin I.B."/>
            <person name="Loeffler F.E."/>
            <person name="Richardson P."/>
        </authorList>
    </citation>
    <scope>NUCLEOTIDE SEQUENCE</scope>
    <source>
        <strain evidence="6">2CP-C</strain>
    </source>
</reference>
<dbReference type="SUPFAM" id="SSF53850">
    <property type="entry name" value="Periplasmic binding protein-like II"/>
    <property type="match status" value="1"/>
</dbReference>
<dbReference type="PANTHER" id="PTHR30537">
    <property type="entry name" value="HTH-TYPE TRANSCRIPTIONAL REGULATOR"/>
    <property type="match status" value="1"/>
</dbReference>
<dbReference type="SUPFAM" id="SSF46785">
    <property type="entry name" value="Winged helix' DNA-binding domain"/>
    <property type="match status" value="1"/>
</dbReference>
<dbReference type="Pfam" id="PF03466">
    <property type="entry name" value="LysR_substrate"/>
    <property type="match status" value="1"/>
</dbReference>
<dbReference type="GO" id="GO:0003700">
    <property type="term" value="F:DNA-binding transcription factor activity"/>
    <property type="evidence" value="ECO:0007669"/>
    <property type="project" value="InterPro"/>
</dbReference>
<proteinExistence type="inferred from homology"/>
<dbReference type="EMBL" id="CP000251">
    <property type="protein sequence ID" value="ABC83272.1"/>
    <property type="molecule type" value="Genomic_DNA"/>
</dbReference>
<dbReference type="STRING" id="290397.Adeh_3506"/>
<dbReference type="Proteomes" id="UP000001935">
    <property type="component" value="Chromosome"/>
</dbReference>
<dbReference type="GO" id="GO:0006351">
    <property type="term" value="P:DNA-templated transcription"/>
    <property type="evidence" value="ECO:0007669"/>
    <property type="project" value="TreeGrafter"/>
</dbReference>
<evidence type="ECO:0000256" key="2">
    <source>
        <dbReference type="ARBA" id="ARBA00023015"/>
    </source>
</evidence>
<dbReference type="OrthoDB" id="5416547at2"/>
<feature type="domain" description="HTH lysR-type" evidence="5">
    <location>
        <begin position="7"/>
        <end position="64"/>
    </location>
</feature>
<evidence type="ECO:0000256" key="4">
    <source>
        <dbReference type="ARBA" id="ARBA00023163"/>
    </source>
</evidence>
<dbReference type="RefSeq" id="WP_011422554.1">
    <property type="nucleotide sequence ID" value="NC_007760.1"/>
</dbReference>
<organism evidence="6 7">
    <name type="scientific">Anaeromyxobacter dehalogenans (strain 2CP-C)</name>
    <dbReference type="NCBI Taxonomy" id="290397"/>
    <lineage>
        <taxon>Bacteria</taxon>
        <taxon>Pseudomonadati</taxon>
        <taxon>Myxococcota</taxon>
        <taxon>Myxococcia</taxon>
        <taxon>Myxococcales</taxon>
        <taxon>Cystobacterineae</taxon>
        <taxon>Anaeromyxobacteraceae</taxon>
        <taxon>Anaeromyxobacter</taxon>
    </lineage>
</organism>
<sequence>MPNGEGNRLYEMEAFATVAELGGFSAAARALGRTPSALNKLVTRLEARLGARLLTRTTRAVRLTAEGEAFHRRAMRILAEVEDAEVEAAGGAPRGRVRVNANLPFGVHCLLPRVPAFLQANPGITLDVVLSDEVVDLVERRADVAIRVGPLRASRLLARKLGESPVAVVASPAYLARRGTPRTPADLDAHERIGFTFARALDDWPFLRGGEALRVPVRGAVRAGDGETARQLALAGAGLARLALFQVAADLEAGRLVRVLEAFEPGDVLEIHALFLGPAGSVPARVRAFVDFVAATLRRGRGPGAAPGRTGQAAGGARG</sequence>
<comment type="similarity">
    <text evidence="1">Belongs to the LysR transcriptional regulatory family.</text>
</comment>
<dbReference type="InterPro" id="IPR036390">
    <property type="entry name" value="WH_DNA-bd_sf"/>
</dbReference>
<name>Q2IFB7_ANADE</name>
<accession>Q2IFB7</accession>
<dbReference type="GO" id="GO:0043565">
    <property type="term" value="F:sequence-specific DNA binding"/>
    <property type="evidence" value="ECO:0007669"/>
    <property type="project" value="TreeGrafter"/>
</dbReference>
<dbReference type="InterPro" id="IPR000847">
    <property type="entry name" value="LysR_HTH_N"/>
</dbReference>
<dbReference type="Gene3D" id="3.40.190.290">
    <property type="match status" value="1"/>
</dbReference>
<dbReference type="HOGENOM" id="CLU_039613_16_0_7"/>
<protein>
    <submittedName>
        <fullName evidence="6">Transcriptional regulator, LysR family</fullName>
    </submittedName>
</protein>
<dbReference type="Pfam" id="PF00126">
    <property type="entry name" value="HTH_1"/>
    <property type="match status" value="1"/>
</dbReference>